<name>A0AAE4B0G2_9ACTN</name>
<dbReference type="Pfam" id="PF09126">
    <property type="entry name" value="NaeI"/>
    <property type="match status" value="1"/>
</dbReference>
<feature type="domain" description="Type II restriction enzyme NaeI" evidence="5">
    <location>
        <begin position="223"/>
        <end position="454"/>
    </location>
</feature>
<feature type="region of interest" description="Disordered" evidence="4">
    <location>
        <begin position="1"/>
        <end position="21"/>
    </location>
</feature>
<dbReference type="InterPro" id="IPR015210">
    <property type="entry name" value="NaeI"/>
</dbReference>
<evidence type="ECO:0000259" key="5">
    <source>
        <dbReference type="Pfam" id="PF09126"/>
    </source>
</evidence>
<dbReference type="Gene3D" id="1.10.10.10">
    <property type="entry name" value="Winged helix-like DNA-binding domain superfamily/Winged helix DNA-binding domain"/>
    <property type="match status" value="1"/>
</dbReference>
<sequence length="477" mass="51841">MARREGSAGRPWTKLRGDGPEENELADLLRTQLDNRGMTLGQLADALKAEFPDGNMPGVSTLSKRFAGEGLQGTRSGTLVRAVIQICASPDDVEALQARAEELLGRVRARESMAEISRARGLSAAVIAPPPPGTATEMRRLREELERERELRHRTERTLTFFMGLLAAGAAAEPPGPFSASAPPAEQVETSIAPEPLRQAAPEVKSSPARPQPPTSDAEFGLVVHWFRHADPDGARTLSAIRHATDGLLDGPGTGRYSVAQLSKPERAFLGRRVELAIQREFGLPDSADLDFSVDGVDVEFKFSGKRAGWLISRQLVGRVVLLVYSDEERGTWGAGLLRVTPEMLAGPTNRDGKSSLRRTDLAAVTWLAEDSPLPRNVFLRLGDEAAREVFAKQGAVHRVAELARRAEGEVIEFNDVATAAMQLNAWRRLREARELLAQEGLQIVSAADNDRTQALDVPPLGRDQLAIVRYEAGAGQ</sequence>
<evidence type="ECO:0000256" key="4">
    <source>
        <dbReference type="SAM" id="MobiDB-lite"/>
    </source>
</evidence>
<dbReference type="InterPro" id="IPR037057">
    <property type="entry name" value="DNA_rep_MutH/T2_RE_sf"/>
</dbReference>
<proteinExistence type="predicted"/>
<evidence type="ECO:0000256" key="1">
    <source>
        <dbReference type="ARBA" id="ARBA00022722"/>
    </source>
</evidence>
<dbReference type="EMBL" id="JAUSUZ010000001">
    <property type="protein sequence ID" value="MDQ0369527.1"/>
    <property type="molecule type" value="Genomic_DNA"/>
</dbReference>
<dbReference type="SUPFAM" id="SSF52980">
    <property type="entry name" value="Restriction endonuclease-like"/>
    <property type="match status" value="1"/>
</dbReference>
<evidence type="ECO:0000313" key="6">
    <source>
        <dbReference type="EMBL" id="MDQ0369527.1"/>
    </source>
</evidence>
<protein>
    <recommendedName>
        <fullName evidence="5">Type II restriction enzyme NaeI domain-containing protein</fullName>
    </recommendedName>
</protein>
<dbReference type="Gene3D" id="3.40.600.10">
    <property type="entry name" value="DNA mismatch repair MutH/Restriction endonuclease, type II"/>
    <property type="match status" value="1"/>
</dbReference>
<keyword evidence="7" id="KW-1185">Reference proteome</keyword>
<dbReference type="CDD" id="cd22338">
    <property type="entry name" value="NaeI-like"/>
    <property type="match status" value="1"/>
</dbReference>
<evidence type="ECO:0000256" key="3">
    <source>
        <dbReference type="ARBA" id="ARBA00022801"/>
    </source>
</evidence>
<evidence type="ECO:0000256" key="2">
    <source>
        <dbReference type="ARBA" id="ARBA00022759"/>
    </source>
</evidence>
<reference evidence="6 7" key="1">
    <citation type="submission" date="2023-07" db="EMBL/GenBank/DDBJ databases">
        <title>Sequencing the genomes of 1000 actinobacteria strains.</title>
        <authorList>
            <person name="Klenk H.-P."/>
        </authorList>
    </citation>
    <scope>NUCLEOTIDE SEQUENCE [LARGE SCALE GENOMIC DNA]</scope>
    <source>
        <strain evidence="6 7">DSM 44709</strain>
    </source>
</reference>
<organism evidence="6 7">
    <name type="scientific">Catenuloplanes indicus</name>
    <dbReference type="NCBI Taxonomy" id="137267"/>
    <lineage>
        <taxon>Bacteria</taxon>
        <taxon>Bacillati</taxon>
        <taxon>Actinomycetota</taxon>
        <taxon>Actinomycetes</taxon>
        <taxon>Micromonosporales</taxon>
        <taxon>Micromonosporaceae</taxon>
        <taxon>Catenuloplanes</taxon>
    </lineage>
</organism>
<comment type="caution">
    <text evidence="6">The sequence shown here is derived from an EMBL/GenBank/DDBJ whole genome shotgun (WGS) entry which is preliminary data.</text>
</comment>
<dbReference type="GO" id="GO:0009307">
    <property type="term" value="P:DNA restriction-modification system"/>
    <property type="evidence" value="ECO:0007669"/>
    <property type="project" value="InterPro"/>
</dbReference>
<gene>
    <name evidence="6" type="ORF">J2S42_006196</name>
</gene>
<dbReference type="GO" id="GO:0003677">
    <property type="term" value="F:DNA binding"/>
    <property type="evidence" value="ECO:0007669"/>
    <property type="project" value="InterPro"/>
</dbReference>
<dbReference type="InterPro" id="IPR011335">
    <property type="entry name" value="Restrct_endonuc-II-like"/>
</dbReference>
<dbReference type="Proteomes" id="UP001240236">
    <property type="component" value="Unassembled WGS sequence"/>
</dbReference>
<dbReference type="GO" id="GO:0009036">
    <property type="term" value="F:type II site-specific deoxyribonuclease activity"/>
    <property type="evidence" value="ECO:0007669"/>
    <property type="project" value="InterPro"/>
</dbReference>
<dbReference type="AlphaFoldDB" id="A0AAE4B0G2"/>
<dbReference type="RefSeq" id="WP_307244817.1">
    <property type="nucleotide sequence ID" value="NZ_JAUSUZ010000001.1"/>
</dbReference>
<accession>A0AAE4B0G2</accession>
<keyword evidence="2" id="KW-0255">Endonuclease</keyword>
<dbReference type="InterPro" id="IPR036388">
    <property type="entry name" value="WH-like_DNA-bd_sf"/>
</dbReference>
<keyword evidence="1" id="KW-0540">Nuclease</keyword>
<evidence type="ECO:0000313" key="7">
    <source>
        <dbReference type="Proteomes" id="UP001240236"/>
    </source>
</evidence>
<keyword evidence="3" id="KW-0378">Hydrolase</keyword>